<dbReference type="EMBL" id="CP046996">
    <property type="protein sequence ID" value="QHA00346.1"/>
    <property type="molecule type" value="Genomic_DNA"/>
</dbReference>
<reference evidence="2 3" key="1">
    <citation type="submission" date="2019-12" db="EMBL/GenBank/DDBJ databases">
        <title>Sequence classification of anaerobic respiratory reductive dehalogenases: First we see many, then we see few.</title>
        <authorList>
            <person name="Molenda O."/>
            <person name="Puentes Jacome L.A."/>
            <person name="Cao X."/>
            <person name="Nesbo C.L."/>
            <person name="Tang S."/>
            <person name="Morson N."/>
            <person name="Patron J."/>
            <person name="Lomheim L."/>
            <person name="Wishart D.S."/>
            <person name="Edwards E.A."/>
        </authorList>
    </citation>
    <scope>NUCLEOTIDE SEQUENCE [LARGE SCALE GENOMIC DNA]</scope>
    <source>
        <strain evidence="2 3">12DCA</strain>
    </source>
</reference>
<gene>
    <name evidence="2" type="ORF">GQ588_06715</name>
</gene>
<dbReference type="AlphaFoldDB" id="A0A857DJK2"/>
<accession>A0A857DJK2</accession>
<feature type="transmembrane region" description="Helical" evidence="1">
    <location>
        <begin position="30"/>
        <end position="50"/>
    </location>
</feature>
<organism evidence="2 3">
    <name type="scientific">Dehalobacter restrictus</name>
    <dbReference type="NCBI Taxonomy" id="55583"/>
    <lineage>
        <taxon>Bacteria</taxon>
        <taxon>Bacillati</taxon>
        <taxon>Bacillota</taxon>
        <taxon>Clostridia</taxon>
        <taxon>Eubacteriales</taxon>
        <taxon>Desulfitobacteriaceae</taxon>
        <taxon>Dehalobacter</taxon>
    </lineage>
</organism>
<sequence length="181" mass="20244">MNERTQFNFALRWEIEAGSGKQPVRRKLSVVVRIIAVVFAVIILASPWVWQQKLALDLGRIEASIQSYNEVAAVMAENDRLRSLITDQRSFLELGTRGSISNPAVIRSQIGGLLPGDAQVTSFLLQADNRVQLQLILPESVNIRSLENIFIDSGRFESFDIQTISLNDRGQTLNLALKLKP</sequence>
<dbReference type="RefSeq" id="WP_019225797.1">
    <property type="nucleotide sequence ID" value="NZ_CP046996.1"/>
</dbReference>
<keyword evidence="1" id="KW-0812">Transmembrane</keyword>
<proteinExistence type="predicted"/>
<evidence type="ECO:0000313" key="2">
    <source>
        <dbReference type="EMBL" id="QHA00346.1"/>
    </source>
</evidence>
<evidence type="ECO:0000313" key="3">
    <source>
        <dbReference type="Proteomes" id="UP000430508"/>
    </source>
</evidence>
<evidence type="ECO:0000256" key="1">
    <source>
        <dbReference type="SAM" id="Phobius"/>
    </source>
</evidence>
<keyword evidence="1" id="KW-1133">Transmembrane helix</keyword>
<protein>
    <submittedName>
        <fullName evidence="2">Uncharacterized protein</fullName>
    </submittedName>
</protein>
<dbReference type="Proteomes" id="UP000430508">
    <property type="component" value="Chromosome"/>
</dbReference>
<keyword evidence="1" id="KW-0472">Membrane</keyword>
<name>A0A857DJK2_9FIRM</name>